<name>A0A401ZKP3_9CHLR</name>
<evidence type="ECO:0000259" key="1">
    <source>
        <dbReference type="PROSITE" id="PS50075"/>
    </source>
</evidence>
<proteinExistence type="predicted"/>
<sequence length="77" mass="8793">MSQTQLIKIAAQVFQVPEASLSMETGMGDIDAWDSLGHLRLMMEIEQEYGVRFSTEQLRLLTSLSEIQQALLIEERH</sequence>
<dbReference type="InterPro" id="IPR009081">
    <property type="entry name" value="PP-bd_ACP"/>
</dbReference>
<dbReference type="InterPro" id="IPR036736">
    <property type="entry name" value="ACP-like_sf"/>
</dbReference>
<gene>
    <name evidence="2" type="ORF">KDAU_47130</name>
</gene>
<protein>
    <submittedName>
        <fullName evidence="2">Acyl carrier protein</fullName>
    </submittedName>
</protein>
<dbReference type="EMBL" id="BIFQ01000001">
    <property type="protein sequence ID" value="GCE07384.1"/>
    <property type="molecule type" value="Genomic_DNA"/>
</dbReference>
<dbReference type="Pfam" id="PF00550">
    <property type="entry name" value="PP-binding"/>
    <property type="match status" value="1"/>
</dbReference>
<evidence type="ECO:0000313" key="3">
    <source>
        <dbReference type="Proteomes" id="UP000287224"/>
    </source>
</evidence>
<dbReference type="Gene3D" id="1.10.1200.10">
    <property type="entry name" value="ACP-like"/>
    <property type="match status" value="1"/>
</dbReference>
<organism evidence="2 3">
    <name type="scientific">Dictyobacter aurantiacus</name>
    <dbReference type="NCBI Taxonomy" id="1936993"/>
    <lineage>
        <taxon>Bacteria</taxon>
        <taxon>Bacillati</taxon>
        <taxon>Chloroflexota</taxon>
        <taxon>Ktedonobacteria</taxon>
        <taxon>Ktedonobacterales</taxon>
        <taxon>Dictyobacteraceae</taxon>
        <taxon>Dictyobacter</taxon>
    </lineage>
</organism>
<feature type="domain" description="Carrier" evidence="1">
    <location>
        <begin position="1"/>
        <end position="77"/>
    </location>
</feature>
<accession>A0A401ZKP3</accession>
<reference evidence="3" key="1">
    <citation type="submission" date="2018-12" db="EMBL/GenBank/DDBJ databases">
        <title>Tengunoibacter tsumagoiensis gen. nov., sp. nov., Dictyobacter kobayashii sp. nov., D. alpinus sp. nov., and D. joshuensis sp. nov. and description of Dictyobacteraceae fam. nov. within the order Ktedonobacterales isolated from Tengu-no-mugimeshi.</title>
        <authorList>
            <person name="Wang C.M."/>
            <person name="Zheng Y."/>
            <person name="Sakai Y."/>
            <person name="Toyoda A."/>
            <person name="Minakuchi Y."/>
            <person name="Abe K."/>
            <person name="Yokota A."/>
            <person name="Yabe S."/>
        </authorList>
    </citation>
    <scope>NUCLEOTIDE SEQUENCE [LARGE SCALE GENOMIC DNA]</scope>
    <source>
        <strain evidence="3">S-27</strain>
    </source>
</reference>
<dbReference type="SUPFAM" id="SSF47336">
    <property type="entry name" value="ACP-like"/>
    <property type="match status" value="1"/>
</dbReference>
<dbReference type="RefSeq" id="WP_126598599.1">
    <property type="nucleotide sequence ID" value="NZ_BIFQ01000001.1"/>
</dbReference>
<comment type="caution">
    <text evidence="2">The sequence shown here is derived from an EMBL/GenBank/DDBJ whole genome shotgun (WGS) entry which is preliminary data.</text>
</comment>
<dbReference type="Proteomes" id="UP000287224">
    <property type="component" value="Unassembled WGS sequence"/>
</dbReference>
<keyword evidence="3" id="KW-1185">Reference proteome</keyword>
<dbReference type="PROSITE" id="PS50075">
    <property type="entry name" value="CARRIER"/>
    <property type="match status" value="1"/>
</dbReference>
<dbReference type="AlphaFoldDB" id="A0A401ZKP3"/>
<dbReference type="OrthoDB" id="9811033at2"/>
<evidence type="ECO:0000313" key="2">
    <source>
        <dbReference type="EMBL" id="GCE07384.1"/>
    </source>
</evidence>